<dbReference type="InterPro" id="IPR002934">
    <property type="entry name" value="Polymerase_NTP_transf_dom"/>
</dbReference>
<dbReference type="EMBL" id="AFYH01046574">
    <property type="status" value="NOT_ANNOTATED_CDS"/>
    <property type="molecule type" value="Genomic_DNA"/>
</dbReference>
<evidence type="ECO:0000256" key="1">
    <source>
        <dbReference type="ARBA" id="ARBA00001112"/>
    </source>
</evidence>
<dbReference type="GO" id="GO:0005654">
    <property type="term" value="C:nucleoplasm"/>
    <property type="evidence" value="ECO:0007669"/>
    <property type="project" value="TreeGrafter"/>
</dbReference>
<dbReference type="InterPro" id="IPR006117">
    <property type="entry name" value="2-5OAS_C_CS"/>
</dbReference>
<keyword evidence="9" id="KW-0694">RNA-binding</keyword>
<dbReference type="InterPro" id="IPR029071">
    <property type="entry name" value="Ubiquitin-like_domsf"/>
</dbReference>
<dbReference type="InterPro" id="IPR043519">
    <property type="entry name" value="NT_sf"/>
</dbReference>
<dbReference type="GeneTree" id="ENSGT00510000046406"/>
<keyword evidence="6" id="KW-0963">Cytoplasm</keyword>
<dbReference type="GO" id="GO:0003725">
    <property type="term" value="F:double-stranded RNA binding"/>
    <property type="evidence" value="ECO:0007669"/>
    <property type="project" value="TreeGrafter"/>
</dbReference>
<evidence type="ECO:0000256" key="7">
    <source>
        <dbReference type="ARBA" id="ARBA00022588"/>
    </source>
</evidence>
<reference evidence="12" key="3">
    <citation type="submission" date="2025-09" db="UniProtKB">
        <authorList>
            <consortium name="Ensembl"/>
        </authorList>
    </citation>
    <scope>IDENTIFICATION</scope>
</reference>
<dbReference type="PROSITE" id="PS50152">
    <property type="entry name" value="25A_SYNTH_3"/>
    <property type="match status" value="1"/>
</dbReference>
<dbReference type="InterPro" id="IPR019954">
    <property type="entry name" value="Ubiquitin_CS"/>
</dbReference>
<dbReference type="Ensembl" id="ENSLACT00000020059.1">
    <property type="protein sequence ID" value="ENSLACP00000019921.1"/>
    <property type="gene ID" value="ENSLACG00000017511.1"/>
</dbReference>
<dbReference type="PROSITE" id="PS50053">
    <property type="entry name" value="UBIQUITIN_2"/>
    <property type="match status" value="2"/>
</dbReference>
<dbReference type="GO" id="GO:0051607">
    <property type="term" value="P:defense response to virus"/>
    <property type="evidence" value="ECO:0007669"/>
    <property type="project" value="UniProtKB-KW"/>
</dbReference>
<sequence length="496" mass="56912">MELHQVPLNQLDKYITDHLQPTKEFQEKAGDAIDRICTFLRERCFSGSPTKVLKTVKGGSAGKGTALQNGSDADLVVFLSCFSSYTQQWNDRCQIIEEIRITLQKCWQSLAFDINISEPKVIPDKRNPFNPRSLSFTMKSTKKSESIEVDVLPAYDVLGQVNFGTKPDPQVYVNLIKTQCDPGDFSTCFTELQRDFVKRRPTKLKSLLRLVKHWYKRYVKQGREGQELPAKYALELLTIYVWEKGSGKEDFKTEEGFRTVLEVICNYKHICIYWTEYYDIQHEFIGKYLKKQLSGERPIILDPADPTGNVASRGRWDLLAEEAKKLSIAANTWDVKVTVTIQLTVKFMTGESYTFSVDPFMTVTGLKSQIEQRTEVSKCLQKLAVQQNGHIELEDGRMLCDYNISEQSTVAVLVKSMQIFLKNDKGVTHTYTVHPLETVTDFKKKVEKVEKVPVDQQRLLYGGRQLEDGHKLYDYNIEPESTIFLTLRLRGGSIPY</sequence>
<keyword evidence="8" id="KW-0391">Immunity</keyword>
<evidence type="ECO:0000256" key="4">
    <source>
        <dbReference type="ARBA" id="ARBA00009526"/>
    </source>
</evidence>
<dbReference type="PANTHER" id="PTHR11258">
    <property type="entry name" value="2-5 OLIGOADENYLATE SYNTHETASE"/>
    <property type="match status" value="1"/>
</dbReference>
<dbReference type="AlphaFoldDB" id="H3BDF0"/>
<evidence type="ECO:0000256" key="3">
    <source>
        <dbReference type="ARBA" id="ARBA00004496"/>
    </source>
</evidence>
<dbReference type="InterPro" id="IPR018952">
    <property type="entry name" value="2-5-oligoAdlate_synth_1_dom2/C"/>
</dbReference>
<reference evidence="13" key="1">
    <citation type="submission" date="2011-08" db="EMBL/GenBank/DDBJ databases">
        <title>The draft genome of Latimeria chalumnae.</title>
        <authorList>
            <person name="Di Palma F."/>
            <person name="Alfoldi J."/>
            <person name="Johnson J."/>
            <person name="Berlin A."/>
            <person name="Gnerre S."/>
            <person name="Jaffe D."/>
            <person name="MacCallum I."/>
            <person name="Young S."/>
            <person name="Walker B.J."/>
            <person name="Lander E."/>
            <person name="Lindblad-Toh K."/>
        </authorList>
    </citation>
    <scope>NUCLEOTIDE SEQUENCE [LARGE SCALE GENOMIC DNA]</scope>
    <source>
        <strain evidence="13">Wild caught</strain>
    </source>
</reference>
<dbReference type="GO" id="GO:0046872">
    <property type="term" value="F:metal ion binding"/>
    <property type="evidence" value="ECO:0007669"/>
    <property type="project" value="UniProtKB-KW"/>
</dbReference>
<dbReference type="Pfam" id="PF10421">
    <property type="entry name" value="OAS1_C"/>
    <property type="match status" value="1"/>
</dbReference>
<dbReference type="PROSITE" id="PS00299">
    <property type="entry name" value="UBIQUITIN_1"/>
    <property type="match status" value="1"/>
</dbReference>
<dbReference type="InterPro" id="IPR006116">
    <property type="entry name" value="NT_2-5OAS_ClassI-CCAase"/>
</dbReference>
<evidence type="ECO:0000256" key="5">
    <source>
        <dbReference type="ARBA" id="ARBA00012577"/>
    </source>
</evidence>
<comment type="subcellular location">
    <subcellularLocation>
        <location evidence="3">Cytoplasm</location>
    </subcellularLocation>
</comment>
<dbReference type="SUPFAM" id="SSF81631">
    <property type="entry name" value="PAP/OAS1 substrate-binding domain"/>
    <property type="match status" value="1"/>
</dbReference>
<dbReference type="EMBL" id="AFYH01046575">
    <property type="status" value="NOT_ANNOTATED_CDS"/>
    <property type="molecule type" value="Genomic_DNA"/>
</dbReference>
<feature type="domain" description="Ubiquitin-like" evidence="11">
    <location>
        <begin position="417"/>
        <end position="492"/>
    </location>
</feature>
<keyword evidence="10" id="KW-0051">Antiviral defense</keyword>
<dbReference type="InterPro" id="IPR000626">
    <property type="entry name" value="Ubiquitin-like_dom"/>
</dbReference>
<comment type="catalytic activity">
    <reaction evidence="1">
        <text>3 ATP = 5'-triphosphoadenylyl-(2'-&gt;5')-adenylyl-(2'-&gt;5')-adenosine + 2 diphosphate</text>
        <dbReference type="Rhea" id="RHEA:34407"/>
        <dbReference type="ChEBI" id="CHEBI:30616"/>
        <dbReference type="ChEBI" id="CHEBI:33019"/>
        <dbReference type="ChEBI" id="CHEBI:67143"/>
        <dbReference type="EC" id="2.7.7.84"/>
    </reaction>
</comment>
<evidence type="ECO:0000256" key="10">
    <source>
        <dbReference type="ARBA" id="ARBA00023118"/>
    </source>
</evidence>
<keyword evidence="7" id="KW-0399">Innate immunity</keyword>
<dbReference type="GO" id="GO:0001730">
    <property type="term" value="F:2'-5'-oligoadenylate synthetase activity"/>
    <property type="evidence" value="ECO:0007669"/>
    <property type="project" value="UniProtKB-EC"/>
</dbReference>
<dbReference type="InterPro" id="IPR019956">
    <property type="entry name" value="Ubiquitin_dom"/>
</dbReference>
<dbReference type="SMART" id="SM00213">
    <property type="entry name" value="UBQ"/>
    <property type="match status" value="2"/>
</dbReference>
<dbReference type="FunFam" id="3.10.20.90:FF:000222">
    <property type="entry name" value="Polyubiquitin 5"/>
    <property type="match status" value="1"/>
</dbReference>
<dbReference type="Gene3D" id="1.10.1410.20">
    <property type="entry name" value="2'-5'-oligoadenylate synthetase 1, domain 2"/>
    <property type="match status" value="1"/>
</dbReference>
<dbReference type="Proteomes" id="UP000008672">
    <property type="component" value="Unassembled WGS sequence"/>
</dbReference>
<dbReference type="GO" id="GO:0045087">
    <property type="term" value="P:innate immune response"/>
    <property type="evidence" value="ECO:0007669"/>
    <property type="project" value="UniProtKB-KW"/>
</dbReference>
<dbReference type="Gene3D" id="3.10.20.90">
    <property type="entry name" value="Phosphatidylinositol 3-kinase Catalytic Subunit, Chain A, domain 1"/>
    <property type="match status" value="2"/>
</dbReference>
<keyword evidence="13" id="KW-1185">Reference proteome</keyword>
<dbReference type="GO" id="GO:0005524">
    <property type="term" value="F:ATP binding"/>
    <property type="evidence" value="ECO:0007669"/>
    <property type="project" value="UniProtKB-KW"/>
</dbReference>
<dbReference type="PROSITE" id="PS00833">
    <property type="entry name" value="25A_SYNTH_2"/>
    <property type="match status" value="1"/>
</dbReference>
<dbReference type="Pfam" id="PF00240">
    <property type="entry name" value="ubiquitin"/>
    <property type="match status" value="2"/>
</dbReference>
<dbReference type="PRINTS" id="PR00348">
    <property type="entry name" value="UBIQUITIN"/>
</dbReference>
<dbReference type="OMA" id="CCMDLYG"/>
<dbReference type="FunFam" id="1.10.1410.20:FF:000001">
    <property type="entry name" value="2'-5'-oligoadenylate synthetase 1"/>
    <property type="match status" value="1"/>
</dbReference>
<dbReference type="PANTHER" id="PTHR11258:SF7">
    <property type="entry name" value="2'-5'-OLIGOADENYLATE SYNTHASE-LIKE PROTEIN 2"/>
    <property type="match status" value="1"/>
</dbReference>
<dbReference type="GO" id="GO:0016020">
    <property type="term" value="C:membrane"/>
    <property type="evidence" value="ECO:0007669"/>
    <property type="project" value="TreeGrafter"/>
</dbReference>
<dbReference type="GO" id="GO:0005829">
    <property type="term" value="C:cytosol"/>
    <property type="evidence" value="ECO:0007669"/>
    <property type="project" value="TreeGrafter"/>
</dbReference>
<accession>H3BDF0</accession>
<dbReference type="FunFam" id="3.30.460.10:FF:000007">
    <property type="entry name" value="2'-5'-oligoadenylate synthetase 1"/>
    <property type="match status" value="1"/>
</dbReference>
<evidence type="ECO:0000259" key="11">
    <source>
        <dbReference type="PROSITE" id="PS50053"/>
    </source>
</evidence>
<reference evidence="12" key="2">
    <citation type="submission" date="2025-08" db="UniProtKB">
        <authorList>
            <consortium name="Ensembl"/>
        </authorList>
    </citation>
    <scope>IDENTIFICATION</scope>
</reference>
<evidence type="ECO:0000313" key="13">
    <source>
        <dbReference type="Proteomes" id="UP000008672"/>
    </source>
</evidence>
<evidence type="ECO:0000256" key="2">
    <source>
        <dbReference type="ARBA" id="ARBA00001946"/>
    </source>
</evidence>
<dbReference type="EMBL" id="AFYH01046578">
    <property type="status" value="NOT_ANNOTATED_CDS"/>
    <property type="molecule type" value="Genomic_DNA"/>
</dbReference>
<dbReference type="EMBL" id="AFYH01046576">
    <property type="status" value="NOT_ANNOTATED_CDS"/>
    <property type="molecule type" value="Genomic_DNA"/>
</dbReference>
<evidence type="ECO:0000256" key="6">
    <source>
        <dbReference type="ARBA" id="ARBA00022490"/>
    </source>
</evidence>
<dbReference type="EC" id="2.7.7.84" evidence="5"/>
<dbReference type="CDD" id="cd05400">
    <property type="entry name" value="NT_2-5OAS_ClassI-CCAase"/>
    <property type="match status" value="1"/>
</dbReference>
<evidence type="ECO:0000256" key="8">
    <source>
        <dbReference type="ARBA" id="ARBA00022859"/>
    </source>
</evidence>
<dbReference type="HOGENOM" id="CLU_040930_1_0_1"/>
<dbReference type="SUPFAM" id="SSF54236">
    <property type="entry name" value="Ubiquitin-like"/>
    <property type="match status" value="2"/>
</dbReference>
<dbReference type="GO" id="GO:0045071">
    <property type="term" value="P:negative regulation of viral genome replication"/>
    <property type="evidence" value="ECO:0007669"/>
    <property type="project" value="TreeGrafter"/>
</dbReference>
<dbReference type="Pfam" id="PF01909">
    <property type="entry name" value="NTP_transf_2"/>
    <property type="match status" value="1"/>
</dbReference>
<dbReference type="Bgee" id="ENSLACG00000017511">
    <property type="expression patterns" value="Expressed in pelvic fin and 6 other cell types or tissues"/>
</dbReference>
<evidence type="ECO:0000313" key="12">
    <source>
        <dbReference type="Ensembl" id="ENSLACP00000019921.1"/>
    </source>
</evidence>
<dbReference type="SUPFAM" id="SSF81301">
    <property type="entry name" value="Nucleotidyltransferase"/>
    <property type="match status" value="1"/>
</dbReference>
<proteinExistence type="inferred from homology"/>
<dbReference type="EMBL" id="AFYH01046577">
    <property type="status" value="NOT_ANNOTATED_CDS"/>
    <property type="molecule type" value="Genomic_DNA"/>
</dbReference>
<name>H3BDF0_LATCH</name>
<comment type="similarity">
    <text evidence="4">Belongs to the 2-5A synthase family.</text>
</comment>
<dbReference type="Gene3D" id="3.30.460.10">
    <property type="entry name" value="Beta Polymerase, domain 2"/>
    <property type="match status" value="1"/>
</dbReference>
<protein>
    <recommendedName>
        <fullName evidence="5">2'-5' oligoadenylate synthase</fullName>
        <ecNumber evidence="5">2.7.7.84</ecNumber>
    </recommendedName>
</protein>
<evidence type="ECO:0000256" key="9">
    <source>
        <dbReference type="ARBA" id="ARBA00022884"/>
    </source>
</evidence>
<feature type="domain" description="Ubiquitin-like" evidence="11">
    <location>
        <begin position="341"/>
        <end position="415"/>
    </location>
</feature>
<comment type="cofactor">
    <cofactor evidence="2">
        <name>Mg(2+)</name>
        <dbReference type="ChEBI" id="CHEBI:18420"/>
    </cofactor>
</comment>
<organism evidence="12 13">
    <name type="scientific">Latimeria chalumnae</name>
    <name type="common">Coelacanth</name>
    <dbReference type="NCBI Taxonomy" id="7897"/>
    <lineage>
        <taxon>Eukaryota</taxon>
        <taxon>Metazoa</taxon>
        <taxon>Chordata</taxon>
        <taxon>Craniata</taxon>
        <taxon>Vertebrata</taxon>
        <taxon>Euteleostomi</taxon>
        <taxon>Coelacanthiformes</taxon>
        <taxon>Coelacanthidae</taxon>
        <taxon>Latimeria</taxon>
    </lineage>
</organism>